<sequence length="193" mass="22490">RETFLSLAKSYRQRKVSYVSTTIWGNNRRLDNGVVVEELSHGRGRERERRRRESGVFSDESVVPIHGLKHGEPYGGDRLSDRESVRFCEDERRLRRFFEEYQRHQINLCLRRPLILWIRELEYANIVVHFSDLKKDVKGATTPTPLTPVPTNPFINEKKRDATTRRQLFETEGNKNPAKGTATDNRHAATKTG</sequence>
<dbReference type="EMBL" id="JAMZMK010000632">
    <property type="protein sequence ID" value="KAI7756029.1"/>
    <property type="molecule type" value="Genomic_DNA"/>
</dbReference>
<dbReference type="AlphaFoldDB" id="A0AAD5DA75"/>
<proteinExistence type="predicted"/>
<evidence type="ECO:0000256" key="1">
    <source>
        <dbReference type="SAM" id="MobiDB-lite"/>
    </source>
</evidence>
<feature type="non-terminal residue" evidence="2">
    <location>
        <position position="1"/>
    </location>
</feature>
<feature type="region of interest" description="Disordered" evidence="1">
    <location>
        <begin position="141"/>
        <end position="193"/>
    </location>
</feature>
<feature type="compositionally biased region" description="Basic and acidic residues" evidence="1">
    <location>
        <begin position="156"/>
        <end position="173"/>
    </location>
</feature>
<name>A0AAD5DA75_AMBAR</name>
<evidence type="ECO:0000313" key="2">
    <source>
        <dbReference type="EMBL" id="KAI7756029.1"/>
    </source>
</evidence>
<gene>
    <name evidence="2" type="ORF">M8C21_031864</name>
</gene>
<protein>
    <submittedName>
        <fullName evidence="2">Uncharacterized protein</fullName>
    </submittedName>
</protein>
<evidence type="ECO:0000313" key="3">
    <source>
        <dbReference type="Proteomes" id="UP001206925"/>
    </source>
</evidence>
<accession>A0AAD5DA75</accession>
<organism evidence="2 3">
    <name type="scientific">Ambrosia artemisiifolia</name>
    <name type="common">Common ragweed</name>
    <dbReference type="NCBI Taxonomy" id="4212"/>
    <lineage>
        <taxon>Eukaryota</taxon>
        <taxon>Viridiplantae</taxon>
        <taxon>Streptophyta</taxon>
        <taxon>Embryophyta</taxon>
        <taxon>Tracheophyta</taxon>
        <taxon>Spermatophyta</taxon>
        <taxon>Magnoliopsida</taxon>
        <taxon>eudicotyledons</taxon>
        <taxon>Gunneridae</taxon>
        <taxon>Pentapetalae</taxon>
        <taxon>asterids</taxon>
        <taxon>campanulids</taxon>
        <taxon>Asterales</taxon>
        <taxon>Asteraceae</taxon>
        <taxon>Asteroideae</taxon>
        <taxon>Heliantheae alliance</taxon>
        <taxon>Heliantheae</taxon>
        <taxon>Ambrosia</taxon>
    </lineage>
</organism>
<comment type="caution">
    <text evidence="2">The sequence shown here is derived from an EMBL/GenBank/DDBJ whole genome shotgun (WGS) entry which is preliminary data.</text>
</comment>
<keyword evidence="3" id="KW-1185">Reference proteome</keyword>
<reference evidence="2" key="1">
    <citation type="submission" date="2022-06" db="EMBL/GenBank/DDBJ databases">
        <title>Uncovering the hologenomic basis of an extraordinary plant invasion.</title>
        <authorList>
            <person name="Bieker V.C."/>
            <person name="Martin M.D."/>
            <person name="Gilbert T."/>
            <person name="Hodgins K."/>
            <person name="Battlay P."/>
            <person name="Petersen B."/>
            <person name="Wilson J."/>
        </authorList>
    </citation>
    <scope>NUCLEOTIDE SEQUENCE</scope>
    <source>
        <strain evidence="2">AA19_3_7</strain>
        <tissue evidence="2">Leaf</tissue>
    </source>
</reference>
<dbReference type="Proteomes" id="UP001206925">
    <property type="component" value="Unassembled WGS sequence"/>
</dbReference>